<reference evidence="3 4" key="1">
    <citation type="journal article" date="2012" name="BMC Genomics">
        <title>Complete genome sequence of Saccharothrix espanaensis DSM 44229T and comparison to the other completely sequenced Pseudonocardiaceae.</title>
        <authorList>
            <person name="Strobel T."/>
            <person name="Al-Dilaimi A."/>
            <person name="Blom J."/>
            <person name="Gessner A."/>
            <person name="Kalinowski J."/>
            <person name="Luzhetska M."/>
            <person name="Puhler A."/>
            <person name="Szczepanowski R."/>
            <person name="Bechthold A."/>
            <person name="Ruckert C."/>
        </authorList>
    </citation>
    <scope>NUCLEOTIDE SEQUENCE [LARGE SCALE GENOMIC DNA]</scope>
    <source>
        <strain evidence="4">ATCC 51144 / DSM 44229 / JCM 9112 / NBRC 15066 / NRRL 15764</strain>
    </source>
</reference>
<dbReference type="InterPro" id="IPR053140">
    <property type="entry name" value="GDSL_Rv0518-like"/>
</dbReference>
<evidence type="ECO:0000313" key="4">
    <source>
        <dbReference type="Proteomes" id="UP000006281"/>
    </source>
</evidence>
<accession>K0JNT7</accession>
<evidence type="ECO:0000313" key="3">
    <source>
        <dbReference type="EMBL" id="CCH27755.1"/>
    </source>
</evidence>
<dbReference type="EMBL" id="HE804045">
    <property type="protein sequence ID" value="CCH27755.1"/>
    <property type="molecule type" value="Genomic_DNA"/>
</dbReference>
<dbReference type="InterPro" id="IPR036514">
    <property type="entry name" value="SGNH_hydro_sf"/>
</dbReference>
<feature type="domain" description="SGNH hydrolase-type esterase" evidence="2">
    <location>
        <begin position="54"/>
        <end position="226"/>
    </location>
</feature>
<dbReference type="PANTHER" id="PTHR43784:SF2">
    <property type="entry name" value="GDSL-LIKE LIPASE_ACYLHYDROLASE, PUTATIVE (AFU_ORTHOLOGUE AFUA_2G00820)-RELATED"/>
    <property type="match status" value="1"/>
</dbReference>
<dbReference type="SUPFAM" id="SSF52266">
    <property type="entry name" value="SGNH hydrolase"/>
    <property type="match status" value="1"/>
</dbReference>
<protein>
    <submittedName>
        <fullName evidence="3">Lipolytic protein, G-D-S-L family</fullName>
    </submittedName>
</protein>
<feature type="region of interest" description="Disordered" evidence="1">
    <location>
        <begin position="1"/>
        <end position="34"/>
    </location>
</feature>
<dbReference type="STRING" id="1179773.BN6_04240"/>
<proteinExistence type="predicted"/>
<organism evidence="3 4">
    <name type="scientific">Saccharothrix espanaensis (strain ATCC 51144 / DSM 44229 / JCM 9112 / NBRC 15066 / NRRL 15764)</name>
    <dbReference type="NCBI Taxonomy" id="1179773"/>
    <lineage>
        <taxon>Bacteria</taxon>
        <taxon>Bacillati</taxon>
        <taxon>Actinomycetota</taxon>
        <taxon>Actinomycetes</taxon>
        <taxon>Pseudonocardiales</taxon>
        <taxon>Pseudonocardiaceae</taxon>
        <taxon>Saccharothrix</taxon>
    </lineage>
</organism>
<dbReference type="PANTHER" id="PTHR43784">
    <property type="entry name" value="GDSL-LIKE LIPASE/ACYLHYDROLASE, PUTATIVE (AFU_ORTHOLOGUE AFUA_2G00820)-RELATED"/>
    <property type="match status" value="1"/>
</dbReference>
<dbReference type="KEGG" id="sesp:BN6_04240"/>
<name>K0JNT7_SACES</name>
<dbReference type="AlphaFoldDB" id="K0JNT7"/>
<dbReference type="HOGENOM" id="CLU_069365_1_0_11"/>
<dbReference type="PATRIC" id="fig|1179773.3.peg.432"/>
<dbReference type="CDD" id="cd01832">
    <property type="entry name" value="SGNH_hydrolase_like_1"/>
    <property type="match status" value="1"/>
</dbReference>
<dbReference type="Proteomes" id="UP000006281">
    <property type="component" value="Chromosome"/>
</dbReference>
<evidence type="ECO:0000259" key="2">
    <source>
        <dbReference type="Pfam" id="PF13472"/>
    </source>
</evidence>
<evidence type="ECO:0000256" key="1">
    <source>
        <dbReference type="SAM" id="MobiDB-lite"/>
    </source>
</evidence>
<dbReference type="BioCyc" id="SESP1179773:BN6_RS02090-MONOMER"/>
<sequence>MPTSSPLSSDTPVTVSRQAGGVAPTSGGILSGAVTGVPRRKGRDAVDGLDSYVALGDSFTEGMDDPGPNGTYLGWADRLAAMISSHQRGFRYANFAIRGKMLQEIVDEQIPLAVELKPRLATFCGGGNDLLVPGSDPDALAEMYEIAVADLRAAGTEVVIFTGFDPKHTPFLRSLRGKIAIYNSHLWSVAERYHCRVVDLWSMTVLHDRRAWSADRLHLSTEGHRRVALRAAEVLGFKPDEDWSIPWPPPADEDWMAQRRHDLKWAREHVVPWIARQLRGESIGDGVVPKRPELLPVCADS</sequence>
<dbReference type="eggNOG" id="COG2755">
    <property type="taxonomic scope" value="Bacteria"/>
</dbReference>
<dbReference type="Gene3D" id="3.40.50.1110">
    <property type="entry name" value="SGNH hydrolase"/>
    <property type="match status" value="1"/>
</dbReference>
<dbReference type="OrthoDB" id="3465773at2"/>
<feature type="compositionally biased region" description="Polar residues" evidence="1">
    <location>
        <begin position="1"/>
        <end position="17"/>
    </location>
</feature>
<gene>
    <name evidence="3" type="ordered locus">BN6_04240</name>
</gene>
<dbReference type="Pfam" id="PF13472">
    <property type="entry name" value="Lipase_GDSL_2"/>
    <property type="match status" value="1"/>
</dbReference>
<dbReference type="InterPro" id="IPR013830">
    <property type="entry name" value="SGNH_hydro"/>
</dbReference>
<keyword evidence="4" id="KW-1185">Reference proteome</keyword>